<protein>
    <submittedName>
        <fullName evidence="3">Uncharacterized protein</fullName>
    </submittedName>
</protein>
<keyword evidence="3" id="KW-0614">Plasmid</keyword>
<dbReference type="AlphaFoldDB" id="D1C0Z9"/>
<keyword evidence="2" id="KW-0472">Membrane</keyword>
<dbReference type="RefSeq" id="WP_012880205.1">
    <property type="nucleotide sequence ID" value="NC_013531.1"/>
</dbReference>
<feature type="transmembrane region" description="Helical" evidence="2">
    <location>
        <begin position="54"/>
        <end position="74"/>
    </location>
</feature>
<accession>D1C0Z9</accession>
<name>D1C0Z9_XYLCX</name>
<dbReference type="EMBL" id="CP001822">
    <property type="protein sequence ID" value="ACZ32465.1"/>
    <property type="molecule type" value="Genomic_DNA"/>
</dbReference>
<evidence type="ECO:0000256" key="2">
    <source>
        <dbReference type="SAM" id="Phobius"/>
    </source>
</evidence>
<evidence type="ECO:0000313" key="4">
    <source>
        <dbReference type="Proteomes" id="UP000002255"/>
    </source>
</evidence>
<keyword evidence="4" id="KW-1185">Reference proteome</keyword>
<geneLocation type="plasmid" evidence="3 4">
    <name>pXCEL01</name>
</geneLocation>
<dbReference type="OrthoDB" id="4827946at2"/>
<dbReference type="InterPro" id="IPR047789">
    <property type="entry name" value="CU044_5270-like"/>
</dbReference>
<feature type="region of interest" description="Disordered" evidence="1">
    <location>
        <begin position="154"/>
        <end position="199"/>
    </location>
</feature>
<sequence length="348" mass="36498">MSFPDEPEIRELRALLHEHGLVPNLPVSHRPDPSEAERTLQRVMSGAQSPRRRSMGWMAAAAAVVVGAAVIWTVTTGSEPAAAYPAPLSFSISDANHLAKAPVATPVLLDLAEAAQGVAPPGAGEFQRVTTAGWLLAVDTDTGTVEVAVTQTDSRLAPDGSAQISQSRGPALDVHGRLKPSSLALPGHGDTGDALPAGSFDSQLPATLPRDPDALRKTLLTLTAGMQCKTPAEQTTCIVDEIQQLYGTYVMPGDLAGALWRVLASEAGVRDLGDTTDRLGRPARALAVPSSPDQASQRVQVLLASPSSGRLIGTETVTLRDAYLGLTSPAVTGFQTWLDVRFVERIGS</sequence>
<dbReference type="NCBIfam" id="NF038083">
    <property type="entry name" value="CU044_5270_fam"/>
    <property type="match status" value="1"/>
</dbReference>
<proteinExistence type="predicted"/>
<dbReference type="HOGENOM" id="CLU_737491_0_0_11"/>
<organism evidence="3 4">
    <name type="scientific">Xylanimonas cellulosilytica (strain DSM 15894 / JCM 12276 / CECT 5975 / KCTC 9989 / LMG 20990 / NBRC 107835 / XIL07)</name>
    <dbReference type="NCBI Taxonomy" id="446471"/>
    <lineage>
        <taxon>Bacteria</taxon>
        <taxon>Bacillati</taxon>
        <taxon>Actinomycetota</taxon>
        <taxon>Actinomycetes</taxon>
        <taxon>Micrococcales</taxon>
        <taxon>Promicromonosporaceae</taxon>
        <taxon>Xylanimonas</taxon>
    </lineage>
</organism>
<keyword evidence="2" id="KW-1133">Transmembrane helix</keyword>
<evidence type="ECO:0000256" key="1">
    <source>
        <dbReference type="SAM" id="MobiDB-lite"/>
    </source>
</evidence>
<evidence type="ECO:0000313" key="3">
    <source>
        <dbReference type="EMBL" id="ACZ32465.1"/>
    </source>
</evidence>
<dbReference type="KEGG" id="xce:Xcel_3466"/>
<dbReference type="eggNOG" id="ENOG5030MP7">
    <property type="taxonomic scope" value="Bacteria"/>
</dbReference>
<gene>
    <name evidence="3" type="ORF">Xcel_3466</name>
</gene>
<reference evidence="3 4" key="1">
    <citation type="journal article" date="2010" name="Stand. Genomic Sci.">
        <title>Complete genome sequence of Xylanimonas cellulosilytica type strain (XIL07).</title>
        <authorList>
            <person name="Foster B."/>
            <person name="Pukall R."/>
            <person name="Abt B."/>
            <person name="Nolan M."/>
            <person name="Glavina Del Rio T."/>
            <person name="Chen F."/>
            <person name="Lucas S."/>
            <person name="Tice H."/>
            <person name="Pitluck S."/>
            <person name="Cheng J.-F."/>
            <person name="Chertkov O."/>
            <person name="Brettin T."/>
            <person name="Han C."/>
            <person name="Detter J.C."/>
            <person name="Bruce D."/>
            <person name="Goodwin L."/>
            <person name="Ivanova N."/>
            <person name="Mavromatis K."/>
            <person name="Pati A."/>
            <person name="Mikhailova N."/>
            <person name="Chen A."/>
            <person name="Palaniappan K."/>
            <person name="Land M."/>
            <person name="Hauser L."/>
            <person name="Chang Y.-J."/>
            <person name="Jeffries C.D."/>
            <person name="Chain P."/>
            <person name="Rohde M."/>
            <person name="Goeker M."/>
            <person name="Bristow J."/>
            <person name="Eisen J.A."/>
            <person name="Markowitz V."/>
            <person name="Hugenholtz P."/>
            <person name="Kyrpides N.C."/>
            <person name="Klenk H.-P."/>
            <person name="Lapidus A."/>
        </authorList>
    </citation>
    <scope>NUCLEOTIDE SEQUENCE [LARGE SCALE GENOMIC DNA]</scope>
    <source>
        <strain evidence="4">DSM 15894 / CECT 5975 / LMG 20990 / XIL07</strain>
        <plasmid evidence="4">Plasmid pXCEL01</plasmid>
    </source>
</reference>
<keyword evidence="2" id="KW-0812">Transmembrane</keyword>
<dbReference type="Proteomes" id="UP000002255">
    <property type="component" value="Plasmid pXCEL01"/>
</dbReference>